<reference evidence="1" key="2">
    <citation type="journal article" date="2020" name="Nat. Commun.">
        <title>Large-scale genome sequencing of mycorrhizal fungi provides insights into the early evolution of symbiotic traits.</title>
        <authorList>
            <person name="Miyauchi S."/>
            <person name="Kiss E."/>
            <person name="Kuo A."/>
            <person name="Drula E."/>
            <person name="Kohler A."/>
            <person name="Sanchez-Garcia M."/>
            <person name="Morin E."/>
            <person name="Andreopoulos B."/>
            <person name="Barry K.W."/>
            <person name="Bonito G."/>
            <person name="Buee M."/>
            <person name="Carver A."/>
            <person name="Chen C."/>
            <person name="Cichocki N."/>
            <person name="Clum A."/>
            <person name="Culley D."/>
            <person name="Crous P.W."/>
            <person name="Fauchery L."/>
            <person name="Girlanda M."/>
            <person name="Hayes R.D."/>
            <person name="Keri Z."/>
            <person name="LaButti K."/>
            <person name="Lipzen A."/>
            <person name="Lombard V."/>
            <person name="Magnuson J."/>
            <person name="Maillard F."/>
            <person name="Murat C."/>
            <person name="Nolan M."/>
            <person name="Ohm R.A."/>
            <person name="Pangilinan J."/>
            <person name="Pereira M.F."/>
            <person name="Perotto S."/>
            <person name="Peter M."/>
            <person name="Pfister S."/>
            <person name="Riley R."/>
            <person name="Sitrit Y."/>
            <person name="Stielow J.B."/>
            <person name="Szollosi G."/>
            <person name="Zifcakova L."/>
            <person name="Stursova M."/>
            <person name="Spatafora J.W."/>
            <person name="Tedersoo L."/>
            <person name="Vaario L.M."/>
            <person name="Yamada A."/>
            <person name="Yan M."/>
            <person name="Wang P."/>
            <person name="Xu J."/>
            <person name="Bruns T."/>
            <person name="Baldrian P."/>
            <person name="Vilgalys R."/>
            <person name="Dunand C."/>
            <person name="Henrissat B."/>
            <person name="Grigoriev I.V."/>
            <person name="Hibbett D."/>
            <person name="Nagy L.G."/>
            <person name="Martin F.M."/>
        </authorList>
    </citation>
    <scope>NUCLEOTIDE SEQUENCE</scope>
    <source>
        <strain evidence="1">P2</strain>
    </source>
</reference>
<dbReference type="EMBL" id="MU118008">
    <property type="protein sequence ID" value="KAF9648783.1"/>
    <property type="molecule type" value="Genomic_DNA"/>
</dbReference>
<sequence>MAGVFGGLVNPSAQPTLTDMPDVDLVSPPPESISTIAFSPVADHLAVGSWGPDVRIYDVGPQGQSQGKALAPHPGTVLDLCWTKDGTKLVSVGTDNAARMFDLLSGTSTQVGQHDGPIKCVRWFEMPQGRILATGSWDKMLKYWDLRSPNPLAVVELKERCYTMDVKNQVLAVGTADRHIQIFHLSNPITPYKTVPSPLKWQTRTIALFPNADGYALGSIEGRVAIQKNYSFRCHRKDQTPGGKDQTLVFSVNDIKFHPVHGTLATCGSDGTVSIWDKDARTRMKTFNAVPSPIVSASFNHTGTIFAYAAAYDWSRGHAGNVPSQWNKVLLHGCKEDEVRKRPPKPAMGHK</sequence>
<comment type="caution">
    <text evidence="1">The sequence shown here is derived from an EMBL/GenBank/DDBJ whole genome shotgun (WGS) entry which is preliminary data.</text>
</comment>
<dbReference type="Proteomes" id="UP000886501">
    <property type="component" value="Unassembled WGS sequence"/>
</dbReference>
<name>A0ACB6ZH70_THEGA</name>
<protein>
    <submittedName>
        <fullName evidence="1">WD40 repeat-like protein</fullName>
    </submittedName>
</protein>
<keyword evidence="2" id="KW-1185">Reference proteome</keyword>
<evidence type="ECO:0000313" key="1">
    <source>
        <dbReference type="EMBL" id="KAF9648783.1"/>
    </source>
</evidence>
<proteinExistence type="predicted"/>
<organism evidence="1 2">
    <name type="scientific">Thelephora ganbajun</name>
    <name type="common">Ganba fungus</name>
    <dbReference type="NCBI Taxonomy" id="370292"/>
    <lineage>
        <taxon>Eukaryota</taxon>
        <taxon>Fungi</taxon>
        <taxon>Dikarya</taxon>
        <taxon>Basidiomycota</taxon>
        <taxon>Agaricomycotina</taxon>
        <taxon>Agaricomycetes</taxon>
        <taxon>Thelephorales</taxon>
        <taxon>Thelephoraceae</taxon>
        <taxon>Thelephora</taxon>
    </lineage>
</organism>
<evidence type="ECO:0000313" key="2">
    <source>
        <dbReference type="Proteomes" id="UP000886501"/>
    </source>
</evidence>
<accession>A0ACB6ZH70</accession>
<reference evidence="1" key="1">
    <citation type="submission" date="2019-10" db="EMBL/GenBank/DDBJ databases">
        <authorList>
            <consortium name="DOE Joint Genome Institute"/>
            <person name="Kuo A."/>
            <person name="Miyauchi S."/>
            <person name="Kiss E."/>
            <person name="Drula E."/>
            <person name="Kohler A."/>
            <person name="Sanchez-Garcia M."/>
            <person name="Andreopoulos B."/>
            <person name="Barry K.W."/>
            <person name="Bonito G."/>
            <person name="Buee M."/>
            <person name="Carver A."/>
            <person name="Chen C."/>
            <person name="Cichocki N."/>
            <person name="Clum A."/>
            <person name="Culley D."/>
            <person name="Crous P.W."/>
            <person name="Fauchery L."/>
            <person name="Girlanda M."/>
            <person name="Hayes R."/>
            <person name="Keri Z."/>
            <person name="Labutti K."/>
            <person name="Lipzen A."/>
            <person name="Lombard V."/>
            <person name="Magnuson J."/>
            <person name="Maillard F."/>
            <person name="Morin E."/>
            <person name="Murat C."/>
            <person name="Nolan M."/>
            <person name="Ohm R."/>
            <person name="Pangilinan J."/>
            <person name="Pereira M."/>
            <person name="Perotto S."/>
            <person name="Peter M."/>
            <person name="Riley R."/>
            <person name="Sitrit Y."/>
            <person name="Stielow B."/>
            <person name="Szollosi G."/>
            <person name="Zifcakova L."/>
            <person name="Stursova M."/>
            <person name="Spatafora J.W."/>
            <person name="Tedersoo L."/>
            <person name="Vaario L.-M."/>
            <person name="Yamada A."/>
            <person name="Yan M."/>
            <person name="Wang P."/>
            <person name="Xu J."/>
            <person name="Bruns T."/>
            <person name="Baldrian P."/>
            <person name="Vilgalys R."/>
            <person name="Henrissat B."/>
            <person name="Grigoriev I.V."/>
            <person name="Hibbett D."/>
            <person name="Nagy L.G."/>
            <person name="Martin F.M."/>
        </authorList>
    </citation>
    <scope>NUCLEOTIDE SEQUENCE</scope>
    <source>
        <strain evidence="1">P2</strain>
    </source>
</reference>
<gene>
    <name evidence="1" type="ORF">BDM02DRAFT_2075177</name>
</gene>